<keyword evidence="4" id="KW-1185">Reference proteome</keyword>
<evidence type="ECO:0000256" key="1">
    <source>
        <dbReference type="ARBA" id="ARBA00009508"/>
    </source>
</evidence>
<name>A0A4Q2DV36_9AGAR</name>
<sequence>MASVGPPSKQAIRSLYHNMLRSSQSFSSYNFREYFKTKTKDQFRAMQNETDPHKLRDMYADAVRDSTILRRSAIVNQLYGGWKLSIEVEKEPEEAFERGPN</sequence>
<proteinExistence type="inferred from homology"/>
<gene>
    <name evidence="3" type="ORF">EST38_g2644</name>
</gene>
<reference evidence="3 4" key="1">
    <citation type="submission" date="2019-01" db="EMBL/GenBank/DDBJ databases">
        <title>Draft genome sequence of Psathyrella aberdarensis IHI B618.</title>
        <authorList>
            <person name="Buettner E."/>
            <person name="Kellner H."/>
        </authorList>
    </citation>
    <scope>NUCLEOTIDE SEQUENCE [LARGE SCALE GENOMIC DNA]</scope>
    <source>
        <strain evidence="3 4">IHI B618</strain>
    </source>
</reference>
<dbReference type="OrthoDB" id="275715at2759"/>
<comment type="similarity">
    <text evidence="1">Belongs to the complex I LYR family.</text>
</comment>
<evidence type="ECO:0000313" key="4">
    <source>
        <dbReference type="Proteomes" id="UP000290288"/>
    </source>
</evidence>
<dbReference type="GO" id="GO:0005739">
    <property type="term" value="C:mitochondrion"/>
    <property type="evidence" value="ECO:0007669"/>
    <property type="project" value="TreeGrafter"/>
</dbReference>
<organism evidence="3 4">
    <name type="scientific">Candolleomyces aberdarensis</name>
    <dbReference type="NCBI Taxonomy" id="2316362"/>
    <lineage>
        <taxon>Eukaryota</taxon>
        <taxon>Fungi</taxon>
        <taxon>Dikarya</taxon>
        <taxon>Basidiomycota</taxon>
        <taxon>Agaricomycotina</taxon>
        <taxon>Agaricomycetes</taxon>
        <taxon>Agaricomycetidae</taxon>
        <taxon>Agaricales</taxon>
        <taxon>Agaricineae</taxon>
        <taxon>Psathyrellaceae</taxon>
        <taxon>Candolleomyces</taxon>
    </lineage>
</organism>
<dbReference type="Proteomes" id="UP000290288">
    <property type="component" value="Unassembled WGS sequence"/>
</dbReference>
<accession>A0A4Q2DV36</accession>
<dbReference type="AlphaFoldDB" id="A0A4Q2DV36"/>
<dbReference type="InterPro" id="IPR008011">
    <property type="entry name" value="Complex1_LYR_dom"/>
</dbReference>
<protein>
    <recommendedName>
        <fullName evidence="2">Complex 1 LYR protein domain-containing protein</fullName>
    </recommendedName>
</protein>
<dbReference type="PANTHER" id="PTHR13166">
    <property type="entry name" value="PROTEIN C6ORF149"/>
    <property type="match status" value="1"/>
</dbReference>
<comment type="caution">
    <text evidence="3">The sequence shown here is derived from an EMBL/GenBank/DDBJ whole genome shotgun (WGS) entry which is preliminary data.</text>
</comment>
<evidence type="ECO:0000259" key="2">
    <source>
        <dbReference type="Pfam" id="PF05347"/>
    </source>
</evidence>
<dbReference type="GO" id="GO:1990221">
    <property type="term" value="C:L-cysteine desulfurase complex"/>
    <property type="evidence" value="ECO:0007669"/>
    <property type="project" value="TreeGrafter"/>
</dbReference>
<dbReference type="EMBL" id="SDEE01000048">
    <property type="protein sequence ID" value="RXW23222.1"/>
    <property type="molecule type" value="Genomic_DNA"/>
</dbReference>
<dbReference type="CDD" id="cd20264">
    <property type="entry name" value="Complex1_LYR_LYRM4"/>
    <property type="match status" value="1"/>
</dbReference>
<dbReference type="InterPro" id="IPR051522">
    <property type="entry name" value="ISC_assembly_LYR"/>
</dbReference>
<feature type="domain" description="Complex 1 LYR protein" evidence="2">
    <location>
        <begin position="11"/>
        <end position="65"/>
    </location>
</feature>
<evidence type="ECO:0000313" key="3">
    <source>
        <dbReference type="EMBL" id="RXW23222.1"/>
    </source>
</evidence>
<dbReference type="STRING" id="2316362.A0A4Q2DV36"/>
<dbReference type="InterPro" id="IPR045297">
    <property type="entry name" value="Complex1_LYR_LYRM4"/>
</dbReference>
<dbReference type="GO" id="GO:0016226">
    <property type="term" value="P:iron-sulfur cluster assembly"/>
    <property type="evidence" value="ECO:0007669"/>
    <property type="project" value="InterPro"/>
</dbReference>
<dbReference type="PANTHER" id="PTHR13166:SF7">
    <property type="entry name" value="LYR MOTIF-CONTAINING PROTEIN 4"/>
    <property type="match status" value="1"/>
</dbReference>
<dbReference type="Pfam" id="PF05347">
    <property type="entry name" value="Complex1_LYR"/>
    <property type="match status" value="1"/>
</dbReference>